<dbReference type="SUPFAM" id="SSF54909">
    <property type="entry name" value="Dimeric alpha+beta barrel"/>
    <property type="match status" value="1"/>
</dbReference>
<protein>
    <submittedName>
        <fullName evidence="1">Rhamnose mutarotase</fullName>
    </submittedName>
</protein>
<organism evidence="1 2">
    <name type="scientific">Vibrio nigripulchritudo SOn1</name>
    <dbReference type="NCBI Taxonomy" id="1238450"/>
    <lineage>
        <taxon>Bacteria</taxon>
        <taxon>Pseudomonadati</taxon>
        <taxon>Pseudomonadota</taxon>
        <taxon>Gammaproteobacteria</taxon>
        <taxon>Vibrionales</taxon>
        <taxon>Vibrionaceae</taxon>
        <taxon>Vibrio</taxon>
    </lineage>
</organism>
<dbReference type="AlphaFoldDB" id="A0AAV2VZC5"/>
<dbReference type="Proteomes" id="UP000018211">
    <property type="component" value="Unassembled WGS sequence"/>
</dbReference>
<dbReference type="GO" id="GO:0016857">
    <property type="term" value="F:racemase and epimerase activity, acting on carbohydrates and derivatives"/>
    <property type="evidence" value="ECO:0007669"/>
    <property type="project" value="InterPro"/>
</dbReference>
<dbReference type="InterPro" id="IPR008000">
    <property type="entry name" value="Rham/fucose_mutarotase"/>
</dbReference>
<gene>
    <name evidence="1" type="ORF">VIBNISOn1_970114</name>
</gene>
<comment type="caution">
    <text evidence="1">The sequence shown here is derived from an EMBL/GenBank/DDBJ whole genome shotgun (WGS) entry which is preliminary data.</text>
</comment>
<dbReference type="Pfam" id="PF05336">
    <property type="entry name" value="rhaM"/>
    <property type="match status" value="1"/>
</dbReference>
<sequence>MKKFGQVIQLKPEHYDEYVKAHAEVWPEVLAQIEASHIQNYSIFHHNGLLFAYFEYVGEDFESDMAEMAADPTTQKWWAWMKPMQQPLPEAGEEWWLTMEQVFEQK</sequence>
<name>A0AAV2VZC5_9VIBR</name>
<reference evidence="1 2" key="1">
    <citation type="journal article" date="2013" name="ISME J.">
        <title>Comparative genomics of pathogenic lineages of Vibrio nigripulchritudo identifies virulence-associated traits.</title>
        <authorList>
            <person name="Goudenege D."/>
            <person name="Labreuche Y."/>
            <person name="Krin E."/>
            <person name="Ansquer D."/>
            <person name="Mangenot S."/>
            <person name="Calteau A."/>
            <person name="Medigue C."/>
            <person name="Mazel D."/>
            <person name="Polz M.F."/>
            <person name="Le Roux F."/>
        </authorList>
    </citation>
    <scope>NUCLEOTIDE SEQUENCE [LARGE SCALE GENOMIC DNA]</scope>
    <source>
        <strain evidence="1 2">SOn1</strain>
    </source>
</reference>
<accession>A0AAV2VZC5</accession>
<proteinExistence type="predicted"/>
<evidence type="ECO:0000313" key="2">
    <source>
        <dbReference type="Proteomes" id="UP000018211"/>
    </source>
</evidence>
<evidence type="ECO:0000313" key="1">
    <source>
        <dbReference type="EMBL" id="CCO50091.1"/>
    </source>
</evidence>
<dbReference type="Gene3D" id="3.30.70.100">
    <property type="match status" value="1"/>
</dbReference>
<dbReference type="PANTHER" id="PTHR34389:SF2">
    <property type="entry name" value="L-RHAMNOSE MUTAROTASE"/>
    <property type="match status" value="1"/>
</dbReference>
<dbReference type="EMBL" id="CAOF01000194">
    <property type="protein sequence ID" value="CCO50091.1"/>
    <property type="molecule type" value="Genomic_DNA"/>
</dbReference>
<dbReference type="RefSeq" id="WP_022613996.1">
    <property type="nucleotide sequence ID" value="NZ_LK391965.1"/>
</dbReference>
<dbReference type="PANTHER" id="PTHR34389">
    <property type="entry name" value="L-RHAMNOSE MUTAROTASE"/>
    <property type="match status" value="1"/>
</dbReference>
<dbReference type="InterPro" id="IPR011008">
    <property type="entry name" value="Dimeric_a/b-barrel"/>
</dbReference>